<organism evidence="1 2">
    <name type="scientific">Urbanus proteus nucleopolyhedrovirus</name>
    <dbReference type="NCBI Taxonomy" id="1675866"/>
    <lineage>
        <taxon>Viruses</taxon>
        <taxon>Viruses incertae sedis</taxon>
        <taxon>Naldaviricetes</taxon>
        <taxon>Lefavirales</taxon>
        <taxon>Baculoviridae</taxon>
        <taxon>Alphabaculovirus</taxon>
        <taxon>Alphabaculovirus urprotei</taxon>
    </lineage>
</organism>
<dbReference type="RefSeq" id="YP_009250019.1">
    <property type="nucleotide sequence ID" value="NC_029997.2"/>
</dbReference>
<proteinExistence type="predicted"/>
<sequence length="132" mass="15519">MIIRTLYCLYAKNKRHFRRAFTFNFNMKKFFIQYCFKTNIPDLLHTMLQKLDVLMAVCTETACYAVCIDICSLACHKEMIKGPVSMIYYHFSEDSTQTRDYAEDFINVFPDAVVICENNKFSSTFLDTLLIN</sequence>
<keyword evidence="2" id="KW-1185">Reference proteome</keyword>
<evidence type="ECO:0000313" key="1">
    <source>
        <dbReference type="EMBL" id="AKR17294.1"/>
    </source>
</evidence>
<dbReference type="Proteomes" id="UP000201861">
    <property type="component" value="Segment"/>
</dbReference>
<dbReference type="GeneID" id="27429902"/>
<accession>A0A162GTT8</accession>
<dbReference type="KEGG" id="vg:27429902"/>
<reference evidence="1" key="1">
    <citation type="submission" date="2017-04" db="EMBL/GenBank/DDBJ databases">
        <title>Complete genome sequence of Urbanus proteus nucleopolyhedrovirus (UrprNPV).</title>
        <authorList>
            <person name="Santos E.R."/>
            <person name="Melo F.L."/>
            <person name="Sosa-Gomez D.R."/>
            <person name="Ribeiro B.M."/>
            <person name="Ardisson-Araujo D.M.P."/>
        </authorList>
    </citation>
    <scope>NUCLEOTIDE SEQUENCE [LARGE SCALE GENOMIC DNA]</scope>
    <source>
        <strain evidence="1">Southern Brazil</strain>
    </source>
</reference>
<evidence type="ECO:0000313" key="2">
    <source>
        <dbReference type="Proteomes" id="UP000201861"/>
    </source>
</evidence>
<protein>
    <submittedName>
        <fullName evidence="1">Uncharacterized protein</fullName>
    </submittedName>
</protein>
<name>A0A162GTT8_9ABAC</name>
<dbReference type="EMBL" id="KR011717">
    <property type="protein sequence ID" value="AKR17294.1"/>
    <property type="molecule type" value="Genomic_DNA"/>
</dbReference>